<evidence type="ECO:0000256" key="3">
    <source>
        <dbReference type="ARBA" id="ARBA00022679"/>
    </source>
</evidence>
<keyword evidence="2" id="KW-0444">Lipid biosynthesis</keyword>
<organism evidence="11 12">
    <name type="scientific">Loktanella gaetbuli</name>
    <dbReference type="NCBI Taxonomy" id="2881335"/>
    <lineage>
        <taxon>Bacteria</taxon>
        <taxon>Pseudomonadati</taxon>
        <taxon>Pseudomonadota</taxon>
        <taxon>Alphaproteobacteria</taxon>
        <taxon>Rhodobacterales</taxon>
        <taxon>Roseobacteraceae</taxon>
        <taxon>Loktanella</taxon>
    </lineage>
</organism>
<evidence type="ECO:0000256" key="2">
    <source>
        <dbReference type="ARBA" id="ARBA00022516"/>
    </source>
</evidence>
<dbReference type="SUPFAM" id="SSF55729">
    <property type="entry name" value="Acyl-CoA N-acyltransferases (Nat)"/>
    <property type="match status" value="1"/>
</dbReference>
<evidence type="ECO:0000256" key="5">
    <source>
        <dbReference type="ARBA" id="ARBA00023315"/>
    </source>
</evidence>
<keyword evidence="3 11" id="KW-0808">Transferase</keyword>
<dbReference type="Pfam" id="PF13444">
    <property type="entry name" value="Acetyltransf_5"/>
    <property type="match status" value="1"/>
</dbReference>
<protein>
    <recommendedName>
        <fullName evidence="8">L-ornithine N(alpha)-acyltransferase</fullName>
        <ecNumber evidence="7">2.3.2.30</ecNumber>
    </recommendedName>
</protein>
<dbReference type="InterPro" id="IPR016181">
    <property type="entry name" value="Acyl_CoA_acyltransferase"/>
</dbReference>
<gene>
    <name evidence="11" type="ORF">LGQ03_01740</name>
</gene>
<comment type="function">
    <text evidence="9">Catalyzes the first step in the biosynthesis of ornithine lipids, which are phosphorus-free membrane lipids. Catalyzes the 3-hydroxyacyl-acyl carrier protein-dependent acylation of ornithine to form lyso-ornithine lipid (LOL).</text>
</comment>
<evidence type="ECO:0000256" key="8">
    <source>
        <dbReference type="ARBA" id="ARBA00039866"/>
    </source>
</evidence>
<evidence type="ECO:0000313" key="12">
    <source>
        <dbReference type="Proteomes" id="UP001138961"/>
    </source>
</evidence>
<dbReference type="GO" id="GO:0016746">
    <property type="term" value="F:acyltransferase activity"/>
    <property type="evidence" value="ECO:0007669"/>
    <property type="project" value="UniProtKB-KW"/>
</dbReference>
<dbReference type="EC" id="2.3.2.30" evidence="7"/>
<evidence type="ECO:0000256" key="6">
    <source>
        <dbReference type="ARBA" id="ARBA00038095"/>
    </source>
</evidence>
<comment type="caution">
    <text evidence="11">The sequence shown here is derived from an EMBL/GenBank/DDBJ whole genome shotgun (WGS) entry which is preliminary data.</text>
</comment>
<keyword evidence="4" id="KW-0443">Lipid metabolism</keyword>
<proteinExistence type="inferred from homology"/>
<dbReference type="PANTHER" id="PTHR37323">
    <property type="entry name" value="GCN5-RELATED N-ACETYLTRANSFERASE"/>
    <property type="match status" value="1"/>
</dbReference>
<evidence type="ECO:0000313" key="11">
    <source>
        <dbReference type="EMBL" id="MCB5197953.1"/>
    </source>
</evidence>
<comment type="catalytic activity">
    <reaction evidence="10">
        <text>a (3R)-hydroxyacyl-[ACP] + L-ornithine = a lyso-ornithine lipid + holo-[ACP] + H(+)</text>
        <dbReference type="Rhea" id="RHEA:20633"/>
        <dbReference type="Rhea" id="RHEA-COMP:9685"/>
        <dbReference type="Rhea" id="RHEA-COMP:9945"/>
        <dbReference type="ChEBI" id="CHEBI:15378"/>
        <dbReference type="ChEBI" id="CHEBI:46911"/>
        <dbReference type="ChEBI" id="CHEBI:64479"/>
        <dbReference type="ChEBI" id="CHEBI:78827"/>
        <dbReference type="ChEBI" id="CHEBI:138482"/>
        <dbReference type="EC" id="2.3.2.30"/>
    </reaction>
    <physiologicalReaction direction="left-to-right" evidence="10">
        <dbReference type="Rhea" id="RHEA:20634"/>
    </physiologicalReaction>
</comment>
<comment type="pathway">
    <text evidence="1">Lipid metabolism.</text>
</comment>
<evidence type="ECO:0000256" key="7">
    <source>
        <dbReference type="ARBA" id="ARBA00039058"/>
    </source>
</evidence>
<dbReference type="RefSeq" id="WP_226747007.1">
    <property type="nucleotide sequence ID" value="NZ_JAJATZ010000001.1"/>
</dbReference>
<keyword evidence="12" id="KW-1185">Reference proteome</keyword>
<dbReference type="Gene3D" id="3.40.630.30">
    <property type="match status" value="1"/>
</dbReference>
<keyword evidence="5 11" id="KW-0012">Acyltransferase</keyword>
<name>A0ABS8BQF2_9RHOB</name>
<accession>A0ABS8BQF2</accession>
<evidence type="ECO:0000256" key="4">
    <source>
        <dbReference type="ARBA" id="ARBA00023098"/>
    </source>
</evidence>
<evidence type="ECO:0000256" key="1">
    <source>
        <dbReference type="ARBA" id="ARBA00005189"/>
    </source>
</evidence>
<evidence type="ECO:0000256" key="9">
    <source>
        <dbReference type="ARBA" id="ARBA00045724"/>
    </source>
</evidence>
<reference evidence="11" key="1">
    <citation type="submission" date="2021-10" db="EMBL/GenBank/DDBJ databases">
        <title>Loktanella gaetbuli sp. nov., isolated from a tidal flat.</title>
        <authorList>
            <person name="Park S."/>
            <person name="Yoon J.-H."/>
        </authorList>
    </citation>
    <scope>NUCLEOTIDE SEQUENCE</scope>
    <source>
        <strain evidence="11">TSTF-M6</strain>
    </source>
</reference>
<dbReference type="PANTHER" id="PTHR37323:SF1">
    <property type="entry name" value="L-ORNITHINE N(ALPHA)-ACYLTRANSFERASE"/>
    <property type="match status" value="1"/>
</dbReference>
<comment type="similarity">
    <text evidence="6">Belongs to the acetyltransferase family. OlsB subfamily.</text>
</comment>
<evidence type="ECO:0000256" key="10">
    <source>
        <dbReference type="ARBA" id="ARBA00047785"/>
    </source>
</evidence>
<dbReference type="EMBL" id="JAJATZ010000001">
    <property type="protein sequence ID" value="MCB5197953.1"/>
    <property type="molecule type" value="Genomic_DNA"/>
</dbReference>
<dbReference type="Proteomes" id="UP001138961">
    <property type="component" value="Unassembled WGS sequence"/>
</dbReference>
<dbReference type="InterPro" id="IPR052351">
    <property type="entry name" value="Ornithine_N-alpha-AT"/>
</dbReference>
<sequence>MLAIAPSFALRYARGADDLAAVQRLRYEVFAAELGAAGPGICHVAQREADAFDPFASHLMLEDLAGDRPHLAGVYRIMDRTQAAAAGGFSSAAEFDLGPLIDSGRPLLELGRSCLRPAYRGGRAMHVLWAGLAAHIRTTGAEVLFGAASFAGTDPDALSGPLQMLMADHLAPSELRTRAWGPGAVRVTPAGQGDRKAALRATPPLIKAYLRIGGVVGQDAYVDRHFGTTDVCMILDVTTLPPQVAAQYGRHGDLGR</sequence>